<evidence type="ECO:0000313" key="1">
    <source>
        <dbReference type="EMBL" id="VDL58107.1"/>
    </source>
</evidence>
<evidence type="ECO:0000313" key="2">
    <source>
        <dbReference type="Proteomes" id="UP000274504"/>
    </source>
</evidence>
<dbReference type="WBParaSite" id="HDID_0000579101-mRNA-1">
    <property type="protein sequence ID" value="HDID_0000579101-mRNA-1"/>
    <property type="gene ID" value="HDID_0000579101"/>
</dbReference>
<reference evidence="1 2" key="2">
    <citation type="submission" date="2018-11" db="EMBL/GenBank/DDBJ databases">
        <authorList>
            <consortium name="Pathogen Informatics"/>
        </authorList>
    </citation>
    <scope>NUCLEOTIDE SEQUENCE [LARGE SCALE GENOMIC DNA]</scope>
</reference>
<reference evidence="3" key="1">
    <citation type="submission" date="2017-02" db="UniProtKB">
        <authorList>
            <consortium name="WormBaseParasite"/>
        </authorList>
    </citation>
    <scope>IDENTIFICATION</scope>
</reference>
<evidence type="ECO:0000313" key="3">
    <source>
        <dbReference type="WBParaSite" id="HDID_0000579101-mRNA-1"/>
    </source>
</evidence>
<gene>
    <name evidence="1" type="ORF">HDID_LOCUS5789</name>
</gene>
<dbReference type="EMBL" id="UYSG01003432">
    <property type="protein sequence ID" value="VDL58107.1"/>
    <property type="molecule type" value="Genomic_DNA"/>
</dbReference>
<organism evidence="3">
    <name type="scientific">Hymenolepis diminuta</name>
    <name type="common">Rat tapeworm</name>
    <dbReference type="NCBI Taxonomy" id="6216"/>
    <lineage>
        <taxon>Eukaryota</taxon>
        <taxon>Metazoa</taxon>
        <taxon>Spiralia</taxon>
        <taxon>Lophotrochozoa</taxon>
        <taxon>Platyhelminthes</taxon>
        <taxon>Cestoda</taxon>
        <taxon>Eucestoda</taxon>
        <taxon>Cyclophyllidea</taxon>
        <taxon>Hymenolepididae</taxon>
        <taxon>Hymenolepis</taxon>
    </lineage>
</organism>
<dbReference type="Proteomes" id="UP000274504">
    <property type="component" value="Unassembled WGS sequence"/>
</dbReference>
<proteinExistence type="predicted"/>
<protein>
    <submittedName>
        <fullName evidence="3">HTH psq-type domain-containing protein</fullName>
    </submittedName>
</protein>
<name>A0A0R3SLH6_HYMDI</name>
<accession>A0A0R3SLH6</accession>
<sequence length="41" mass="4704">MARHDQRKSWEVNARHLAKHLQVSQATAGVVIHQDLGYKSH</sequence>
<dbReference type="AlphaFoldDB" id="A0A0R3SLH6"/>